<name>A0A2T5I1I5_9PROT</name>
<evidence type="ECO:0000313" key="1">
    <source>
        <dbReference type="EMBL" id="PTQ77679.1"/>
    </source>
</evidence>
<reference evidence="1 2" key="1">
    <citation type="submission" date="2018-04" db="EMBL/GenBank/DDBJ databases">
        <title>Active sludge and wastewater microbial communities from Klosterneuburg, Austria.</title>
        <authorList>
            <person name="Wagner M."/>
        </authorList>
    </citation>
    <scope>NUCLEOTIDE SEQUENCE [LARGE SCALE GENOMIC DNA]</scope>
    <source>
        <strain evidence="1 2">Nm49</strain>
    </source>
</reference>
<gene>
    <name evidence="1" type="ORF">C8R26_10623</name>
</gene>
<protein>
    <submittedName>
        <fullName evidence="1">Uncharacterized protein</fullName>
    </submittedName>
</protein>
<accession>A0A2T5I1I5</accession>
<evidence type="ECO:0000313" key="2">
    <source>
        <dbReference type="Proteomes" id="UP000244128"/>
    </source>
</evidence>
<organism evidence="1 2">
    <name type="scientific">Nitrosomonas oligotropha</name>
    <dbReference type="NCBI Taxonomy" id="42354"/>
    <lineage>
        <taxon>Bacteria</taxon>
        <taxon>Pseudomonadati</taxon>
        <taxon>Pseudomonadota</taxon>
        <taxon>Betaproteobacteria</taxon>
        <taxon>Nitrosomonadales</taxon>
        <taxon>Nitrosomonadaceae</taxon>
        <taxon>Nitrosomonas</taxon>
    </lineage>
</organism>
<dbReference type="AlphaFoldDB" id="A0A2T5I1I5"/>
<comment type="caution">
    <text evidence="1">The sequence shown here is derived from an EMBL/GenBank/DDBJ whole genome shotgun (WGS) entry which is preliminary data.</text>
</comment>
<sequence length="254" mass="27961">MIGSRTRYSLAQFLALHETDFVVVLVSKHDMHISVGNGSVLSELSNCLRSASEEHLLALVEEIARTSGDLRSRVIPKYRHDERFFDLCRCLQLDGYLLKAETLTQTDPSISDAPPLDDDLLKELKASGLPGAEEIAGKINASSESFRSSPPNYNACLNDVRVALETLAGAIAAMQVNADSPSYENKKWGSVLTYLKLVEFITQEEEKGLAGVYGFISPGSHRPVGIFEEEMARLGRSLALGMCWFLIKCYRAAS</sequence>
<dbReference type="Proteomes" id="UP000244128">
    <property type="component" value="Unassembled WGS sequence"/>
</dbReference>
<dbReference type="RefSeq" id="WP_181258397.1">
    <property type="nucleotide sequence ID" value="NZ_QAOI01000006.1"/>
</dbReference>
<proteinExistence type="predicted"/>
<dbReference type="EMBL" id="QAOI01000006">
    <property type="protein sequence ID" value="PTQ77679.1"/>
    <property type="molecule type" value="Genomic_DNA"/>
</dbReference>